<keyword evidence="2 11" id="KW-0813">Transport</keyword>
<sequence>MTRRRKLSQETKKDVLRSFCSWTSVRGLQHVIRSEHPLLRTIWAVFVTVMFILNVTVIILLFAHYLQYNTVENIKIKRGVSVEFPDVTLCNVDPVDSDRIYCLKNPDEPGCNISNEYRWILDKYMQAVNYSKFYKDTKFWDKIVDLNPVAIFYQLIGMKAASQVGHQLEDIIIPTFCEVTTQEKGGILQKLKCDKRGIIFKNIINYKYFNCFTVTIADKFTSTKAVRLSVVLYLDEEEDLSCRPHCTHEFTEWAGGKVVVHERGTYPDIDQMGMNLLPGASNQILIDEVRRIEKKRLESKPCETDENKTLMVLHLDMNSQTFEPRKMHYTQSLCIQLSSQKATIESCHCIDVLFPLPTDLKQSLDSLPFCGNISRPDVYNSLSCIQDVRMNQFLKFGAQCMTPCVEKQYGYELTQLRWPQKPRILKYFENLKDRIYYKRKFKIYEEIERISHSNTSLALKMLLSTDIFEKNFLQLDVNRPSFDTLVSYTENEVYNLPTLLSQVGGLCSVFLSFTCVSILELIELAFRLIWVTWPRLIPSLGWQTLSVSVADGRCSSSKNPQVTDDKERKVPRQMYKNNRRLRKSLIKVQSNVLVQNSCNRSAEQPWTWHTNDEAVRKYLFKENCSRQTTPRLYRPALIVSDSASYTIVGRVTDRQVNQANDDCTDEDGFPAIVQINHSGELAVDTPG</sequence>
<evidence type="ECO:0000256" key="5">
    <source>
        <dbReference type="ARBA" id="ARBA00022989"/>
    </source>
</evidence>
<evidence type="ECO:0000313" key="13">
    <source>
        <dbReference type="EMBL" id="CAL5133059.1"/>
    </source>
</evidence>
<keyword evidence="4 11" id="KW-0812">Transmembrane</keyword>
<evidence type="ECO:0000313" key="14">
    <source>
        <dbReference type="Proteomes" id="UP001497525"/>
    </source>
</evidence>
<keyword evidence="7 11" id="KW-0406">Ion transport</keyword>
<dbReference type="Gene3D" id="2.60.470.10">
    <property type="entry name" value="Acid-sensing ion channels like domains"/>
    <property type="match status" value="1"/>
</dbReference>
<evidence type="ECO:0000256" key="9">
    <source>
        <dbReference type="ARBA" id="ARBA00023201"/>
    </source>
</evidence>
<keyword evidence="9 11" id="KW-0739">Sodium transport</keyword>
<dbReference type="Gene3D" id="1.10.287.770">
    <property type="entry name" value="YojJ-like"/>
    <property type="match status" value="1"/>
</dbReference>
<proteinExistence type="inferred from homology"/>
<evidence type="ECO:0008006" key="15">
    <source>
        <dbReference type="Google" id="ProtNLM"/>
    </source>
</evidence>
<evidence type="ECO:0000256" key="10">
    <source>
        <dbReference type="ARBA" id="ARBA00023303"/>
    </source>
</evidence>
<dbReference type="PRINTS" id="PR01078">
    <property type="entry name" value="AMINACHANNEL"/>
</dbReference>
<gene>
    <name evidence="13" type="ORF">CDAUBV1_LOCUS6344</name>
</gene>
<protein>
    <recommendedName>
        <fullName evidence="15">FMRFamide-activated amiloride-sensitive sodium channel</fullName>
    </recommendedName>
</protein>
<keyword evidence="3 11" id="KW-0894">Sodium channel</keyword>
<comment type="similarity">
    <text evidence="11">Belongs to the amiloride-sensitive sodium channel (TC 1.A.6) family.</text>
</comment>
<keyword evidence="5 12" id="KW-1133">Transmembrane helix</keyword>
<accession>A0AAV2T7I0</accession>
<comment type="caution">
    <text evidence="13">The sequence shown here is derived from an EMBL/GenBank/DDBJ whole genome shotgun (WGS) entry which is preliminary data.</text>
</comment>
<comment type="subcellular location">
    <subcellularLocation>
        <location evidence="1">Membrane</location>
        <topology evidence="1">Multi-pass membrane protein</topology>
    </subcellularLocation>
</comment>
<evidence type="ECO:0000256" key="6">
    <source>
        <dbReference type="ARBA" id="ARBA00023053"/>
    </source>
</evidence>
<evidence type="ECO:0000256" key="12">
    <source>
        <dbReference type="SAM" id="Phobius"/>
    </source>
</evidence>
<dbReference type="AlphaFoldDB" id="A0AAV2T7I0"/>
<evidence type="ECO:0000256" key="4">
    <source>
        <dbReference type="ARBA" id="ARBA00022692"/>
    </source>
</evidence>
<dbReference type="Pfam" id="PF00858">
    <property type="entry name" value="ASC"/>
    <property type="match status" value="1"/>
</dbReference>
<organism evidence="13 14">
    <name type="scientific">Calicophoron daubneyi</name>
    <name type="common">Rumen fluke</name>
    <name type="synonym">Paramphistomum daubneyi</name>
    <dbReference type="NCBI Taxonomy" id="300641"/>
    <lineage>
        <taxon>Eukaryota</taxon>
        <taxon>Metazoa</taxon>
        <taxon>Spiralia</taxon>
        <taxon>Lophotrochozoa</taxon>
        <taxon>Platyhelminthes</taxon>
        <taxon>Trematoda</taxon>
        <taxon>Digenea</taxon>
        <taxon>Plagiorchiida</taxon>
        <taxon>Pronocephalata</taxon>
        <taxon>Paramphistomoidea</taxon>
        <taxon>Paramphistomidae</taxon>
        <taxon>Calicophoron</taxon>
    </lineage>
</organism>
<dbReference type="Proteomes" id="UP001497525">
    <property type="component" value="Unassembled WGS sequence"/>
</dbReference>
<evidence type="ECO:0000256" key="3">
    <source>
        <dbReference type="ARBA" id="ARBA00022461"/>
    </source>
</evidence>
<dbReference type="PANTHER" id="PTHR11690">
    <property type="entry name" value="AMILORIDE-SENSITIVE SODIUM CHANNEL-RELATED"/>
    <property type="match status" value="1"/>
</dbReference>
<evidence type="ECO:0000256" key="1">
    <source>
        <dbReference type="ARBA" id="ARBA00004141"/>
    </source>
</evidence>
<keyword evidence="6" id="KW-0915">Sodium</keyword>
<evidence type="ECO:0000256" key="8">
    <source>
        <dbReference type="ARBA" id="ARBA00023136"/>
    </source>
</evidence>
<feature type="transmembrane region" description="Helical" evidence="12">
    <location>
        <begin position="42"/>
        <end position="66"/>
    </location>
</feature>
<name>A0AAV2T7I0_CALDB</name>
<dbReference type="InterPro" id="IPR001873">
    <property type="entry name" value="ENaC"/>
</dbReference>
<reference evidence="13" key="1">
    <citation type="submission" date="2024-06" db="EMBL/GenBank/DDBJ databases">
        <authorList>
            <person name="Liu X."/>
            <person name="Lenzi L."/>
            <person name="Haldenby T S."/>
            <person name="Uol C."/>
        </authorList>
    </citation>
    <scope>NUCLEOTIDE SEQUENCE</scope>
</reference>
<dbReference type="EMBL" id="CAXLJL010000153">
    <property type="protein sequence ID" value="CAL5133059.1"/>
    <property type="molecule type" value="Genomic_DNA"/>
</dbReference>
<dbReference type="GO" id="GO:0005886">
    <property type="term" value="C:plasma membrane"/>
    <property type="evidence" value="ECO:0007669"/>
    <property type="project" value="TreeGrafter"/>
</dbReference>
<keyword evidence="8 12" id="KW-0472">Membrane</keyword>
<keyword evidence="10 11" id="KW-0407">Ion channel</keyword>
<dbReference type="GO" id="GO:0015280">
    <property type="term" value="F:ligand-gated sodium channel activity"/>
    <property type="evidence" value="ECO:0007669"/>
    <property type="project" value="TreeGrafter"/>
</dbReference>
<evidence type="ECO:0000256" key="7">
    <source>
        <dbReference type="ARBA" id="ARBA00023065"/>
    </source>
</evidence>
<evidence type="ECO:0000256" key="11">
    <source>
        <dbReference type="RuleBase" id="RU000679"/>
    </source>
</evidence>
<dbReference type="PANTHER" id="PTHR11690:SF248">
    <property type="entry name" value="PICKPOCKET 17, ISOFORM A"/>
    <property type="match status" value="1"/>
</dbReference>
<evidence type="ECO:0000256" key="2">
    <source>
        <dbReference type="ARBA" id="ARBA00022448"/>
    </source>
</evidence>